<protein>
    <recommendedName>
        <fullName evidence="2">Fibrobacter succinogenes major paralogous domain-containing protein</fullName>
    </recommendedName>
</protein>
<evidence type="ECO:0000256" key="1">
    <source>
        <dbReference type="SAM" id="SignalP"/>
    </source>
</evidence>
<feature type="domain" description="Fibrobacter succinogenes major paralogous" evidence="2">
    <location>
        <begin position="68"/>
        <end position="253"/>
    </location>
</feature>
<dbReference type="RefSeq" id="WP_115999655.1">
    <property type="nucleotide sequence ID" value="NZ_QUOV01000001.1"/>
</dbReference>
<organism evidence="3 4">
    <name type="scientific">Thalassotalea euphylliae</name>
    <dbReference type="NCBI Taxonomy" id="1655234"/>
    <lineage>
        <taxon>Bacteria</taxon>
        <taxon>Pseudomonadati</taxon>
        <taxon>Pseudomonadota</taxon>
        <taxon>Gammaproteobacteria</taxon>
        <taxon>Alteromonadales</taxon>
        <taxon>Colwelliaceae</taxon>
        <taxon>Thalassotalea</taxon>
    </lineage>
</organism>
<dbReference type="NCBIfam" id="TIGR02145">
    <property type="entry name" value="Fib_succ_major"/>
    <property type="match status" value="1"/>
</dbReference>
<evidence type="ECO:0000259" key="2">
    <source>
        <dbReference type="Pfam" id="PF09603"/>
    </source>
</evidence>
<dbReference type="Pfam" id="PF09603">
    <property type="entry name" value="Fib_succ_major"/>
    <property type="match status" value="1"/>
</dbReference>
<feature type="chain" id="PRO_5017634270" description="Fibrobacter succinogenes major paralogous domain-containing protein" evidence="1">
    <location>
        <begin position="23"/>
        <end position="254"/>
    </location>
</feature>
<accession>A0A3E0UD83</accession>
<gene>
    <name evidence="3" type="ORF">DXX92_06145</name>
</gene>
<proteinExistence type="predicted"/>
<dbReference type="EMBL" id="QUOV01000001">
    <property type="protein sequence ID" value="REL34981.1"/>
    <property type="molecule type" value="Genomic_DNA"/>
</dbReference>
<feature type="signal peptide" evidence="1">
    <location>
        <begin position="1"/>
        <end position="22"/>
    </location>
</feature>
<evidence type="ECO:0000313" key="3">
    <source>
        <dbReference type="EMBL" id="REL34981.1"/>
    </source>
</evidence>
<dbReference type="InterPro" id="IPR011871">
    <property type="entry name" value="Fib_succ_major"/>
</dbReference>
<dbReference type="AlphaFoldDB" id="A0A3E0UD83"/>
<evidence type="ECO:0000313" key="4">
    <source>
        <dbReference type="Proteomes" id="UP000256999"/>
    </source>
</evidence>
<dbReference type="OrthoDB" id="9805760at2"/>
<comment type="caution">
    <text evidence="3">The sequence shown here is derived from an EMBL/GenBank/DDBJ whole genome shotgun (WGS) entry which is preliminary data.</text>
</comment>
<dbReference type="Proteomes" id="UP000256999">
    <property type="component" value="Unassembled WGS sequence"/>
</dbReference>
<reference evidence="3 4" key="1">
    <citation type="submission" date="2018-08" db="EMBL/GenBank/DDBJ databases">
        <title>Thalassotalea euphylliae genome.</title>
        <authorList>
            <person name="Summers S."/>
            <person name="Rice S.A."/>
            <person name="Freckelton M.L."/>
            <person name="Nedved B.T."/>
            <person name="Hadfield M.G."/>
        </authorList>
    </citation>
    <scope>NUCLEOTIDE SEQUENCE [LARGE SCALE GENOMIC DNA]</scope>
    <source>
        <strain evidence="3 4">H2</strain>
    </source>
</reference>
<sequence>MRPLILALGAIVSLTTVTPVNALDSMSNSQTHINSQEQADSKAQADSETLSKVQPSVQDSEGNTYRTVTIGDQIWLAENLRSTKFQDGSAIPTAFIPDDDENKLLTYGRLYNWHDVVDERNICPVGWRVATDADWQTLEKTIGMADADLNKEGWRGDNDLAITLKEAQPDSWFEKFDQSQVNKYNFAARPAGVKWGRFYLTQGIYTEFWTSTEATDTKAYNRTLVYPWWNPHKGEINRVKISKDYMFSVRCIKI</sequence>
<name>A0A3E0UD83_9GAMM</name>
<keyword evidence="1" id="KW-0732">Signal</keyword>